<dbReference type="InterPro" id="IPR014457">
    <property type="entry name" value="UCP010260"/>
</dbReference>
<evidence type="ECO:0000313" key="2">
    <source>
        <dbReference type="EMBL" id="SQI32482.1"/>
    </source>
</evidence>
<dbReference type="AlphaFoldDB" id="A0A2X4UDG3"/>
<proteinExistence type="predicted"/>
<sequence>MPADSARELTYPEVGASLGVLPPGYRHLEVERELGNGAVVFDVAVARLFAWEMHRAAGLRVARGTPPAALGVEVQLGFGVGPLRLPAWCRVVEVVDSPQRRGFTYGTLSGHPEIGEESFLVEHRPDGRVVGRVTAFSRPGRWFTRLAGPVGPLLQRWTARRYLASLCA</sequence>
<reference evidence="2 3" key="1">
    <citation type="submission" date="2018-06" db="EMBL/GenBank/DDBJ databases">
        <authorList>
            <consortium name="Pathogen Informatics"/>
            <person name="Doyle S."/>
        </authorList>
    </citation>
    <scope>NUCLEOTIDE SEQUENCE [LARGE SCALE GENOMIC DNA]</scope>
    <source>
        <strain evidence="2 3">NCTC10994</strain>
    </source>
</reference>
<dbReference type="PANTHER" id="PTHR34202:SF1">
    <property type="entry name" value="UPF0548 PROTEIN"/>
    <property type="match status" value="1"/>
</dbReference>
<name>A0A2X4UDG3_9NOCA</name>
<accession>A0A2X4UDG3</accession>
<organism evidence="2 3">
    <name type="scientific">Rhodococcus coprophilus</name>
    <dbReference type="NCBI Taxonomy" id="38310"/>
    <lineage>
        <taxon>Bacteria</taxon>
        <taxon>Bacillati</taxon>
        <taxon>Actinomycetota</taxon>
        <taxon>Actinomycetes</taxon>
        <taxon>Mycobacteriales</taxon>
        <taxon>Nocardiaceae</taxon>
        <taxon>Rhodococcus</taxon>
    </lineage>
</organism>
<dbReference type="Proteomes" id="UP000249091">
    <property type="component" value="Chromosome 1"/>
</dbReference>
<dbReference type="RefSeq" id="WP_072702570.1">
    <property type="nucleotide sequence ID" value="NZ_JAFBBL010000001.1"/>
</dbReference>
<gene>
    <name evidence="2" type="ORF">NCTC10994_02190</name>
</gene>
<dbReference type="InterPro" id="IPR018960">
    <property type="entry name" value="DUF1990"/>
</dbReference>
<dbReference type="PIRSF" id="PIRSF010260">
    <property type="entry name" value="UCP010260"/>
    <property type="match status" value="1"/>
</dbReference>
<evidence type="ECO:0000259" key="1">
    <source>
        <dbReference type="Pfam" id="PF09348"/>
    </source>
</evidence>
<keyword evidence="3" id="KW-1185">Reference proteome</keyword>
<protein>
    <submittedName>
        <fullName evidence="2">Uncharacterized protein conserved in bacteria</fullName>
    </submittedName>
</protein>
<dbReference type="STRING" id="1219011.GCA_001895045_03283"/>
<feature type="domain" description="DUF1990" evidence="1">
    <location>
        <begin position="10"/>
        <end position="164"/>
    </location>
</feature>
<dbReference type="EMBL" id="LS483468">
    <property type="protein sequence ID" value="SQI32482.1"/>
    <property type="molecule type" value="Genomic_DNA"/>
</dbReference>
<evidence type="ECO:0000313" key="3">
    <source>
        <dbReference type="Proteomes" id="UP000249091"/>
    </source>
</evidence>
<dbReference type="KEGG" id="rcr:NCTC10994_02190"/>
<dbReference type="PANTHER" id="PTHR34202">
    <property type="entry name" value="UPF0548 PROTEIN"/>
    <property type="match status" value="1"/>
</dbReference>
<dbReference type="Pfam" id="PF09348">
    <property type="entry name" value="DUF1990"/>
    <property type="match status" value="1"/>
</dbReference>